<dbReference type="CDD" id="cd07731">
    <property type="entry name" value="ComA-like_MBL-fold"/>
    <property type="match status" value="1"/>
</dbReference>
<dbReference type="Pfam" id="PF03772">
    <property type="entry name" value="Competence"/>
    <property type="match status" value="1"/>
</dbReference>
<dbReference type="Pfam" id="PF00753">
    <property type="entry name" value="Lactamase_B"/>
    <property type="match status" value="1"/>
</dbReference>
<feature type="domain" description="Metallo-beta-lactamase" evidence="7">
    <location>
        <begin position="570"/>
        <end position="760"/>
    </location>
</feature>
<name>A0AAE3JCY6_9FIRM</name>
<feature type="domain" description="DUF4131" evidence="9">
    <location>
        <begin position="26"/>
        <end position="179"/>
    </location>
</feature>
<feature type="domain" description="ComEC/Rec2-related protein" evidence="8">
    <location>
        <begin position="235"/>
        <end position="497"/>
    </location>
</feature>
<reference evidence="10 11" key="1">
    <citation type="submission" date="2021-10" db="EMBL/GenBank/DDBJ databases">
        <title>Anaerobic single-cell dispensing facilitates the cultivation of human gut bacteria.</title>
        <authorList>
            <person name="Afrizal A."/>
        </authorList>
    </citation>
    <scope>NUCLEOTIDE SEQUENCE [LARGE SCALE GENOMIC DNA]</scope>
    <source>
        <strain evidence="10 11">CLA-AA-H224</strain>
    </source>
</reference>
<feature type="transmembrane region" description="Helical" evidence="6">
    <location>
        <begin position="481"/>
        <end position="503"/>
    </location>
</feature>
<dbReference type="InterPro" id="IPR036866">
    <property type="entry name" value="RibonucZ/Hydroxyglut_hydro"/>
</dbReference>
<dbReference type="Gene3D" id="3.60.15.10">
    <property type="entry name" value="Ribonuclease Z/Hydroxyacylglutathione hydrolase-like"/>
    <property type="match status" value="1"/>
</dbReference>
<dbReference type="NCBIfam" id="TIGR00361">
    <property type="entry name" value="ComEC_Rec2"/>
    <property type="match status" value="1"/>
</dbReference>
<dbReference type="Pfam" id="PF13567">
    <property type="entry name" value="DUF4131"/>
    <property type="match status" value="1"/>
</dbReference>
<evidence type="ECO:0000256" key="4">
    <source>
        <dbReference type="ARBA" id="ARBA00022989"/>
    </source>
</evidence>
<evidence type="ECO:0000256" key="3">
    <source>
        <dbReference type="ARBA" id="ARBA00022692"/>
    </source>
</evidence>
<feature type="transmembrane region" description="Helical" evidence="6">
    <location>
        <begin position="356"/>
        <end position="374"/>
    </location>
</feature>
<proteinExistence type="predicted"/>
<evidence type="ECO:0000256" key="6">
    <source>
        <dbReference type="SAM" id="Phobius"/>
    </source>
</evidence>
<protein>
    <submittedName>
        <fullName evidence="10">DNA internalization-related competence protein ComEC/Rec2</fullName>
    </submittedName>
</protein>
<comment type="caution">
    <text evidence="10">The sequence shown here is derived from an EMBL/GenBank/DDBJ whole genome shotgun (WGS) entry which is preliminary data.</text>
</comment>
<evidence type="ECO:0000259" key="7">
    <source>
        <dbReference type="Pfam" id="PF00753"/>
    </source>
</evidence>
<dbReference type="EMBL" id="JAJEQN010000031">
    <property type="protein sequence ID" value="MCC2222294.1"/>
    <property type="molecule type" value="Genomic_DNA"/>
</dbReference>
<dbReference type="GO" id="GO:0005886">
    <property type="term" value="C:plasma membrane"/>
    <property type="evidence" value="ECO:0007669"/>
    <property type="project" value="UniProtKB-SubCell"/>
</dbReference>
<feature type="transmembrane region" description="Helical" evidence="6">
    <location>
        <begin position="437"/>
        <end position="461"/>
    </location>
</feature>
<dbReference type="NCBIfam" id="TIGR00360">
    <property type="entry name" value="ComEC_N-term"/>
    <property type="match status" value="1"/>
</dbReference>
<feature type="transmembrane region" description="Helical" evidence="6">
    <location>
        <begin position="327"/>
        <end position="350"/>
    </location>
</feature>
<dbReference type="SUPFAM" id="SSF56281">
    <property type="entry name" value="Metallo-hydrolase/oxidoreductase"/>
    <property type="match status" value="1"/>
</dbReference>
<dbReference type="InterPro" id="IPR004477">
    <property type="entry name" value="ComEC_N"/>
</dbReference>
<feature type="transmembrane region" description="Helical" evidence="6">
    <location>
        <begin position="284"/>
        <end position="306"/>
    </location>
</feature>
<evidence type="ECO:0000259" key="9">
    <source>
        <dbReference type="Pfam" id="PF13567"/>
    </source>
</evidence>
<dbReference type="PANTHER" id="PTHR30619">
    <property type="entry name" value="DNA INTERNALIZATION/COMPETENCE PROTEIN COMEC/REC2"/>
    <property type="match status" value="1"/>
</dbReference>
<keyword evidence="11" id="KW-1185">Reference proteome</keyword>
<evidence type="ECO:0000259" key="8">
    <source>
        <dbReference type="Pfam" id="PF03772"/>
    </source>
</evidence>
<feature type="transmembrane region" description="Helical" evidence="6">
    <location>
        <begin position="524"/>
        <end position="546"/>
    </location>
</feature>
<keyword evidence="5 6" id="KW-0472">Membrane</keyword>
<comment type="subcellular location">
    <subcellularLocation>
        <location evidence="1">Cell membrane</location>
        <topology evidence="1">Multi-pass membrane protein</topology>
    </subcellularLocation>
</comment>
<dbReference type="RefSeq" id="WP_308732080.1">
    <property type="nucleotide sequence ID" value="NZ_JAJEQN010000031.1"/>
</dbReference>
<keyword evidence="4 6" id="KW-1133">Transmembrane helix</keyword>
<evidence type="ECO:0000313" key="11">
    <source>
        <dbReference type="Proteomes" id="UP001198200"/>
    </source>
</evidence>
<keyword evidence="3 6" id="KW-0812">Transmembrane</keyword>
<evidence type="ECO:0000313" key="10">
    <source>
        <dbReference type="EMBL" id="MCC2222294.1"/>
    </source>
</evidence>
<evidence type="ECO:0000256" key="1">
    <source>
        <dbReference type="ARBA" id="ARBA00004651"/>
    </source>
</evidence>
<dbReference type="AlphaFoldDB" id="A0AAE3JCY6"/>
<accession>A0AAE3JCY6</accession>
<feature type="transmembrane region" description="Helical" evidence="6">
    <location>
        <begin position="386"/>
        <end position="404"/>
    </location>
</feature>
<dbReference type="GO" id="GO:0030420">
    <property type="term" value="P:establishment of competence for transformation"/>
    <property type="evidence" value="ECO:0007669"/>
    <property type="project" value="InterPro"/>
</dbReference>
<dbReference type="InterPro" id="IPR025405">
    <property type="entry name" value="DUF4131"/>
</dbReference>
<sequence>MKRPLLVLVVFFLAGELLCIKSLIISIILSAGILMLALIFMLIQIVCKNVFFKKMPFFLCICAFSFFTGAVCCFSANAHSHIYDTLLSMQYSKENTLDDVLVEGNVTKVEEKSKLWIYLKNASINKKAAGEGVIVQIPVSAHSNQKRPLAGSKISVYGKLSLFSQASNPGEFDSRSYYHNLGYDFCLSGKTWTQKGSRYDPIAECLWQLKDAIKMRLSRLLEGNITDYGIYCAVLLGDKSELDKEQKELFKDQGIAHILSVSGLHISVVGLAACGLLMKLTGSFAISGIVGSIIVIFYSAFTGNAVSTIRACVMYLILMIGRQKGRIYDMPTAVAAAALCLLIFQPLAIFQASMQLSFGAVLGISLVGDIFKKILMPSSDKTTVRINRFCSVMGLSIAMLPVLLYHYYQYPLYAILLNQLVIPFAGILLVSPAVALVLSLFAPAFGAVCLKAGHLVIYFYTVLCKLSKSLPESAQYTGRPALWRIVLYVTLLFTIGMGTRLIYEKQKRKQTDDDKEKRKKNRRRCQIAAVFLATGCYIFGCVFLHADHTNKLEITVLDVGQGDGIFLMLPDHTTILSDGGSTSKSMLDTYVLEPFLNSQGIRRIDYVFVSHADSDHINGIIGLIENDADRIGTLMLPQSQSSKKQFEQLLTASKKKQIPVKWISKGDVFSLKTLPDLSFEVLWPSKSEKSDDTNESSLVWRLNYHDFSMLFTGDLPGDCEDELISLKPVTVLKVAHHGSDYSTTKTFLQQITPQLAVISCSENNRYGHPGKQLLKRLEEAKIPSVLITKDCGAIIIQTDGYRVEVETYLAKQS</sequence>
<keyword evidence="2" id="KW-1003">Cell membrane</keyword>
<dbReference type="InterPro" id="IPR052159">
    <property type="entry name" value="Competence_DNA_uptake"/>
</dbReference>
<evidence type="ECO:0000256" key="5">
    <source>
        <dbReference type="ARBA" id="ARBA00023136"/>
    </source>
</evidence>
<dbReference type="Proteomes" id="UP001198200">
    <property type="component" value="Unassembled WGS sequence"/>
</dbReference>
<dbReference type="InterPro" id="IPR004797">
    <property type="entry name" value="Competence_ComEC/Rec2"/>
</dbReference>
<evidence type="ECO:0000256" key="2">
    <source>
        <dbReference type="ARBA" id="ARBA00022475"/>
    </source>
</evidence>
<feature type="transmembrane region" description="Helical" evidence="6">
    <location>
        <begin position="27"/>
        <end position="47"/>
    </location>
</feature>
<gene>
    <name evidence="10" type="ORF">LKD48_11725</name>
</gene>
<dbReference type="InterPro" id="IPR001279">
    <property type="entry name" value="Metallo-B-lactamas"/>
</dbReference>
<organism evidence="10 11">
    <name type="scientific">Anthropogastromicrobium aceti</name>
    <dbReference type="NCBI Taxonomy" id="2981768"/>
    <lineage>
        <taxon>Bacteria</taxon>
        <taxon>Bacillati</taxon>
        <taxon>Bacillota</taxon>
        <taxon>Clostridia</taxon>
        <taxon>Lachnospirales</taxon>
        <taxon>Lachnospiraceae</taxon>
        <taxon>Anthropogastromicrobium</taxon>
    </lineage>
</organism>
<dbReference type="PANTHER" id="PTHR30619:SF1">
    <property type="entry name" value="RECOMBINATION PROTEIN 2"/>
    <property type="match status" value="1"/>
</dbReference>
<dbReference type="InterPro" id="IPR035681">
    <property type="entry name" value="ComA-like_MBL"/>
</dbReference>